<organism evidence="1">
    <name type="scientific">marine sediment metagenome</name>
    <dbReference type="NCBI Taxonomy" id="412755"/>
    <lineage>
        <taxon>unclassified sequences</taxon>
        <taxon>metagenomes</taxon>
        <taxon>ecological metagenomes</taxon>
    </lineage>
</organism>
<reference evidence="1" key="1">
    <citation type="journal article" date="2015" name="Nature">
        <title>Complex archaea that bridge the gap between prokaryotes and eukaryotes.</title>
        <authorList>
            <person name="Spang A."/>
            <person name="Saw J.H."/>
            <person name="Jorgensen S.L."/>
            <person name="Zaremba-Niedzwiedzka K."/>
            <person name="Martijn J."/>
            <person name="Lind A.E."/>
            <person name="van Eijk R."/>
            <person name="Schleper C."/>
            <person name="Guy L."/>
            <person name="Ettema T.J."/>
        </authorList>
    </citation>
    <scope>NUCLEOTIDE SEQUENCE</scope>
</reference>
<evidence type="ECO:0000313" key="1">
    <source>
        <dbReference type="EMBL" id="KKM18280.1"/>
    </source>
</evidence>
<dbReference type="AlphaFoldDB" id="A0A0F9KSA5"/>
<comment type="caution">
    <text evidence="1">The sequence shown here is derived from an EMBL/GenBank/DDBJ whole genome shotgun (WGS) entry which is preliminary data.</text>
</comment>
<proteinExistence type="predicted"/>
<gene>
    <name evidence="1" type="ORF">LCGC14_1667340</name>
</gene>
<protein>
    <submittedName>
        <fullName evidence="1">Uncharacterized protein</fullName>
    </submittedName>
</protein>
<accession>A0A0F9KSA5</accession>
<feature type="non-terminal residue" evidence="1">
    <location>
        <position position="23"/>
    </location>
</feature>
<dbReference type="EMBL" id="LAZR01014255">
    <property type="protein sequence ID" value="KKM18280.1"/>
    <property type="molecule type" value="Genomic_DNA"/>
</dbReference>
<name>A0A0F9KSA5_9ZZZZ</name>
<sequence length="23" mass="2639">MTDLVRTIRECVDADLRIVCITC</sequence>